<evidence type="ECO:0000256" key="1">
    <source>
        <dbReference type="SAM" id="MobiDB-lite"/>
    </source>
</evidence>
<reference evidence="3" key="2">
    <citation type="submission" date="2021-09" db="EMBL/GenBank/DDBJ databases">
        <authorList>
            <person name="Jia N."/>
            <person name="Wang J."/>
            <person name="Shi W."/>
            <person name="Du L."/>
            <person name="Sun Y."/>
            <person name="Zhan W."/>
            <person name="Jiang J."/>
            <person name="Wang Q."/>
            <person name="Zhang B."/>
            <person name="Ji P."/>
            <person name="Sakyi L.B."/>
            <person name="Cui X."/>
            <person name="Yuan T."/>
            <person name="Jiang B."/>
            <person name="Yang W."/>
            <person name="Lam T.T.-Y."/>
            <person name="Chang Q."/>
            <person name="Ding S."/>
            <person name="Wang X."/>
            <person name="Zhu J."/>
            <person name="Ruan X."/>
            <person name="Zhao L."/>
            <person name="Wei J."/>
            <person name="Que T."/>
            <person name="Du C."/>
            <person name="Cheng J."/>
            <person name="Dai P."/>
            <person name="Han X."/>
            <person name="Huang E."/>
            <person name="Gao Y."/>
            <person name="Liu J."/>
            <person name="Shao H."/>
            <person name="Ye R."/>
            <person name="Li L."/>
            <person name="Wei W."/>
            <person name="Wang X."/>
            <person name="Wang C."/>
            <person name="Huo Q."/>
            <person name="Li W."/>
            <person name="Guo W."/>
            <person name="Chen H."/>
            <person name="Chen S."/>
            <person name="Zhou L."/>
            <person name="Zhou L."/>
            <person name="Ni X."/>
            <person name="Tian J."/>
            <person name="Zhou Y."/>
            <person name="Sheng Y."/>
            <person name="Liu T."/>
            <person name="Pan Y."/>
            <person name="Xia L."/>
            <person name="Li J."/>
            <person name="Zhao F."/>
            <person name="Cao W."/>
        </authorList>
    </citation>
    <scope>NUCLEOTIDE SEQUENCE</scope>
    <source>
        <strain evidence="3">Rsan-2018</strain>
        <tissue evidence="3">Larvae</tissue>
    </source>
</reference>
<dbReference type="EMBL" id="JABSTV010000848">
    <property type="protein sequence ID" value="KAH7985561.1"/>
    <property type="molecule type" value="Genomic_DNA"/>
</dbReference>
<accession>A0A9D4TCX1</accession>
<comment type="caution">
    <text evidence="3">The sequence shown here is derived from an EMBL/GenBank/DDBJ whole genome shotgun (WGS) entry which is preliminary data.</text>
</comment>
<feature type="region of interest" description="Disordered" evidence="1">
    <location>
        <begin position="59"/>
        <end position="101"/>
    </location>
</feature>
<proteinExistence type="predicted"/>
<evidence type="ECO:0000313" key="3">
    <source>
        <dbReference type="EMBL" id="KAH7985561.1"/>
    </source>
</evidence>
<dbReference type="EMBL" id="JABSTV010001248">
    <property type="protein sequence ID" value="KAH7968861.1"/>
    <property type="molecule type" value="Genomic_DNA"/>
</dbReference>
<name>A0A9D4TCX1_RHISA</name>
<gene>
    <name evidence="2" type="ORF">HPB52_012054</name>
    <name evidence="3" type="ORF">HPB52_025565</name>
</gene>
<protein>
    <submittedName>
        <fullName evidence="3">Uncharacterized protein</fullName>
    </submittedName>
</protein>
<keyword evidence="4" id="KW-1185">Reference proteome</keyword>
<feature type="compositionally biased region" description="Polar residues" evidence="1">
    <location>
        <begin position="80"/>
        <end position="93"/>
    </location>
</feature>
<evidence type="ECO:0000313" key="2">
    <source>
        <dbReference type="EMBL" id="KAH7968861.1"/>
    </source>
</evidence>
<dbReference type="AlphaFoldDB" id="A0A9D4TCX1"/>
<sequence length="101" mass="11119">MAGLSTNDFCGCRLRSNRLRVSDATAEKILERIAERDTSDLDLSDSDDDSAEDFVFTSSVLHNESSSEDEDTINEGSPVASISTSTSLGTQRPSRWKKTER</sequence>
<evidence type="ECO:0000313" key="4">
    <source>
        <dbReference type="Proteomes" id="UP000821837"/>
    </source>
</evidence>
<reference evidence="3" key="1">
    <citation type="journal article" date="2020" name="Cell">
        <title>Large-Scale Comparative Analyses of Tick Genomes Elucidate Their Genetic Diversity and Vector Capacities.</title>
        <authorList>
            <consortium name="Tick Genome and Microbiome Consortium (TIGMIC)"/>
            <person name="Jia N."/>
            <person name="Wang J."/>
            <person name="Shi W."/>
            <person name="Du L."/>
            <person name="Sun Y."/>
            <person name="Zhan W."/>
            <person name="Jiang J.F."/>
            <person name="Wang Q."/>
            <person name="Zhang B."/>
            <person name="Ji P."/>
            <person name="Bell-Sakyi L."/>
            <person name="Cui X.M."/>
            <person name="Yuan T.T."/>
            <person name="Jiang B.G."/>
            <person name="Yang W.F."/>
            <person name="Lam T.T."/>
            <person name="Chang Q.C."/>
            <person name="Ding S.J."/>
            <person name="Wang X.J."/>
            <person name="Zhu J.G."/>
            <person name="Ruan X.D."/>
            <person name="Zhao L."/>
            <person name="Wei J.T."/>
            <person name="Ye R.Z."/>
            <person name="Que T.C."/>
            <person name="Du C.H."/>
            <person name="Zhou Y.H."/>
            <person name="Cheng J.X."/>
            <person name="Dai P.F."/>
            <person name="Guo W.B."/>
            <person name="Han X.H."/>
            <person name="Huang E.J."/>
            <person name="Li L.F."/>
            <person name="Wei W."/>
            <person name="Gao Y.C."/>
            <person name="Liu J.Z."/>
            <person name="Shao H.Z."/>
            <person name="Wang X."/>
            <person name="Wang C.C."/>
            <person name="Yang T.C."/>
            <person name="Huo Q.B."/>
            <person name="Li W."/>
            <person name="Chen H.Y."/>
            <person name="Chen S.E."/>
            <person name="Zhou L.G."/>
            <person name="Ni X.B."/>
            <person name="Tian J.H."/>
            <person name="Sheng Y."/>
            <person name="Liu T."/>
            <person name="Pan Y.S."/>
            <person name="Xia L.Y."/>
            <person name="Li J."/>
            <person name="Zhao F."/>
            <person name="Cao W.C."/>
        </authorList>
    </citation>
    <scope>NUCLEOTIDE SEQUENCE</scope>
    <source>
        <strain evidence="3">Rsan-2018</strain>
    </source>
</reference>
<organism evidence="3 4">
    <name type="scientific">Rhipicephalus sanguineus</name>
    <name type="common">Brown dog tick</name>
    <name type="synonym">Ixodes sanguineus</name>
    <dbReference type="NCBI Taxonomy" id="34632"/>
    <lineage>
        <taxon>Eukaryota</taxon>
        <taxon>Metazoa</taxon>
        <taxon>Ecdysozoa</taxon>
        <taxon>Arthropoda</taxon>
        <taxon>Chelicerata</taxon>
        <taxon>Arachnida</taxon>
        <taxon>Acari</taxon>
        <taxon>Parasitiformes</taxon>
        <taxon>Ixodida</taxon>
        <taxon>Ixodoidea</taxon>
        <taxon>Ixodidae</taxon>
        <taxon>Rhipicephalinae</taxon>
        <taxon>Rhipicephalus</taxon>
        <taxon>Rhipicephalus</taxon>
    </lineage>
</organism>
<dbReference type="Proteomes" id="UP000821837">
    <property type="component" value="Unassembled WGS sequence"/>
</dbReference>